<dbReference type="Pfam" id="PF13358">
    <property type="entry name" value="DDE_3"/>
    <property type="match status" value="1"/>
</dbReference>
<feature type="domain" description="Tc1-like transposase DDE" evidence="1">
    <location>
        <begin position="2"/>
        <end position="122"/>
    </location>
</feature>
<dbReference type="GO" id="GO:0003676">
    <property type="term" value="F:nucleic acid binding"/>
    <property type="evidence" value="ECO:0007669"/>
    <property type="project" value="InterPro"/>
</dbReference>
<dbReference type="InterPro" id="IPR036397">
    <property type="entry name" value="RNaseH_sf"/>
</dbReference>
<evidence type="ECO:0000313" key="2">
    <source>
        <dbReference type="EMBL" id="SFV88905.1"/>
    </source>
</evidence>
<proteinExistence type="predicted"/>
<gene>
    <name evidence="2" type="ORF">MNB_SUP05-SYMBIONT-5-325</name>
</gene>
<dbReference type="InterPro" id="IPR047655">
    <property type="entry name" value="Transpos_IS630-like"/>
</dbReference>
<dbReference type="AlphaFoldDB" id="A0A1W1E4L9"/>
<reference evidence="2" key="1">
    <citation type="submission" date="2016-10" db="EMBL/GenBank/DDBJ databases">
        <authorList>
            <person name="de Groot N.N."/>
        </authorList>
    </citation>
    <scope>NUCLEOTIDE SEQUENCE</scope>
</reference>
<protein>
    <submittedName>
        <fullName evidence="2">Mobile element protein</fullName>
    </submittedName>
</protein>
<organism evidence="2">
    <name type="scientific">hydrothermal vent metagenome</name>
    <dbReference type="NCBI Taxonomy" id="652676"/>
    <lineage>
        <taxon>unclassified sequences</taxon>
        <taxon>metagenomes</taxon>
        <taxon>ecological metagenomes</taxon>
    </lineage>
</organism>
<dbReference type="NCBIfam" id="NF033545">
    <property type="entry name" value="transpos_IS630"/>
    <property type="match status" value="1"/>
</dbReference>
<dbReference type="Gene3D" id="3.30.420.10">
    <property type="entry name" value="Ribonuclease H-like superfamily/Ribonuclease H"/>
    <property type="match status" value="1"/>
</dbReference>
<dbReference type="EMBL" id="FPHZ01000189">
    <property type="protein sequence ID" value="SFV88905.1"/>
    <property type="molecule type" value="Genomic_DNA"/>
</dbReference>
<accession>A0A1W1E4L9</accession>
<evidence type="ECO:0000259" key="1">
    <source>
        <dbReference type="Pfam" id="PF13358"/>
    </source>
</evidence>
<sequence>MWAEKGTRPQAIRQQQFKYAYIFGATCPAKDKALGLVLPLANTHGMIEHLRLISQDTAKGRQALVVMDRAGWHMTKAINCFDNVTILPLPPYAPELNPVEQLWQHLKQRYLSNRCFKDYNEIVDECCDGWNEILKEEGFIRSLCSRDWVLLM</sequence>
<name>A0A1W1E4L9_9ZZZZ</name>
<dbReference type="InterPro" id="IPR038717">
    <property type="entry name" value="Tc1-like_DDE_dom"/>
</dbReference>